<evidence type="ECO:0000313" key="2">
    <source>
        <dbReference type="Proteomes" id="UP001497680"/>
    </source>
</evidence>
<dbReference type="Proteomes" id="UP001497680">
    <property type="component" value="Unassembled WGS sequence"/>
</dbReference>
<accession>A0ACC0DEP3</accession>
<organism evidence="1 2">
    <name type="scientific">Hypoxylon rubiginosum</name>
    <dbReference type="NCBI Taxonomy" id="110542"/>
    <lineage>
        <taxon>Eukaryota</taxon>
        <taxon>Fungi</taxon>
        <taxon>Dikarya</taxon>
        <taxon>Ascomycota</taxon>
        <taxon>Pezizomycotina</taxon>
        <taxon>Sordariomycetes</taxon>
        <taxon>Xylariomycetidae</taxon>
        <taxon>Xylariales</taxon>
        <taxon>Hypoxylaceae</taxon>
        <taxon>Hypoxylon</taxon>
    </lineage>
</organism>
<dbReference type="EMBL" id="MU394288">
    <property type="protein sequence ID" value="KAI6091124.1"/>
    <property type="molecule type" value="Genomic_DNA"/>
</dbReference>
<reference evidence="1 2" key="1">
    <citation type="journal article" date="2022" name="New Phytol.">
        <title>Ecological generalism drives hyperdiversity of secondary metabolite gene clusters in xylarialean endophytes.</title>
        <authorList>
            <person name="Franco M.E.E."/>
            <person name="Wisecaver J.H."/>
            <person name="Arnold A.E."/>
            <person name="Ju Y.M."/>
            <person name="Slot J.C."/>
            <person name="Ahrendt S."/>
            <person name="Moore L.P."/>
            <person name="Eastman K.E."/>
            <person name="Scott K."/>
            <person name="Konkel Z."/>
            <person name="Mondo S.J."/>
            <person name="Kuo A."/>
            <person name="Hayes R.D."/>
            <person name="Haridas S."/>
            <person name="Andreopoulos B."/>
            <person name="Riley R."/>
            <person name="LaButti K."/>
            <person name="Pangilinan J."/>
            <person name="Lipzen A."/>
            <person name="Amirebrahimi M."/>
            <person name="Yan J."/>
            <person name="Adam C."/>
            <person name="Keymanesh K."/>
            <person name="Ng V."/>
            <person name="Louie K."/>
            <person name="Northen T."/>
            <person name="Drula E."/>
            <person name="Henrissat B."/>
            <person name="Hsieh H.M."/>
            <person name="Youens-Clark K."/>
            <person name="Lutzoni F."/>
            <person name="Miadlikowska J."/>
            <person name="Eastwood D.C."/>
            <person name="Hamelin R.C."/>
            <person name="Grigoriev I.V."/>
            <person name="U'Ren J.M."/>
        </authorList>
    </citation>
    <scope>NUCLEOTIDE SEQUENCE [LARGE SCALE GENOMIC DNA]</scope>
    <source>
        <strain evidence="1 2">ER1909</strain>
    </source>
</reference>
<comment type="caution">
    <text evidence="1">The sequence shown here is derived from an EMBL/GenBank/DDBJ whole genome shotgun (WGS) entry which is preliminary data.</text>
</comment>
<proteinExistence type="predicted"/>
<evidence type="ECO:0000313" key="1">
    <source>
        <dbReference type="EMBL" id="KAI6091124.1"/>
    </source>
</evidence>
<protein>
    <submittedName>
        <fullName evidence="1">Thioredoxin-like protein</fullName>
    </submittedName>
</protein>
<gene>
    <name evidence="1" type="ORF">F4821DRAFT_211957</name>
</gene>
<sequence length="254" mass="27868">MGGRIDIYIDLASLYSYIALIQVLKTRDLLKQHSIEVEIHPVLLGAINAATGNKPPWTLRAKAIYGAHDSRRSLSSAGLANVSPPGDLFEAGKTQLPLRALHYIKASYPVDVYLTAWRYLLHCFWTLHQPPNTPDVLGRALADVPVGFAPGSGSDSSDDGKGKKLFTTADVAAIVRAAGDPQYKDALRRTTEEALGRGAFGAPWLWATNGETGRSEPFFGSDRWHHVYEFLGLPYRDVELLSPGEEERGRVSKL</sequence>
<keyword evidence="2" id="KW-1185">Reference proteome</keyword>
<name>A0ACC0DEP3_9PEZI</name>